<dbReference type="Pfam" id="PF11139">
    <property type="entry name" value="SfLAP"/>
    <property type="match status" value="1"/>
</dbReference>
<reference evidence="2 3" key="1">
    <citation type="submission" date="2019-04" db="EMBL/GenBank/DDBJ databases">
        <title>Draft, Whole-Genome Sequence of the Anthracene-degrading Mycobacterium frederiksbergense LB501T, Isolated from a Polycyclic Aromatic Hydrocarbon (PAH)-Contaminated Soil.</title>
        <authorList>
            <person name="Augelletti F."/>
        </authorList>
    </citation>
    <scope>NUCLEOTIDE SEQUENCE [LARGE SCALE GENOMIC DNA]</scope>
    <source>
        <strain evidence="2 3">LB 501T</strain>
    </source>
</reference>
<keyword evidence="1" id="KW-0472">Membrane</keyword>
<sequence>MWITLLVMAVAVSLEPFRIGMSVLMLNRPRPLLQLTAFLCGGFLMGLTVGAVVLFLLETRLESAHFTLPRVQIGIGVLALLVAAFLAVTTGRPRTPPAWLSRLLDGQSLWVAGAAGLGIALPSVDYLAALAVIGTADISPTTRLAALLIFNVVAFALVEIPLLAYLVAPERTRARLTALNDWVRARGRRGMAVLVAVVGVVLLAVGLAGL</sequence>
<dbReference type="RefSeq" id="WP_168142333.1">
    <property type="nucleotide sequence ID" value="NZ_CAXUTK020000001.1"/>
</dbReference>
<keyword evidence="1" id="KW-0812">Transmembrane</keyword>
<name>A0A6H0S5R0_9MYCO</name>
<evidence type="ECO:0000313" key="2">
    <source>
        <dbReference type="EMBL" id="QIV81779.1"/>
    </source>
</evidence>
<feature type="transmembrane region" description="Helical" evidence="1">
    <location>
        <begin position="38"/>
        <end position="57"/>
    </location>
</feature>
<feature type="transmembrane region" description="Helical" evidence="1">
    <location>
        <begin position="109"/>
        <end position="133"/>
    </location>
</feature>
<proteinExistence type="predicted"/>
<accession>A0A6H0S5R0</accession>
<feature type="transmembrane region" description="Helical" evidence="1">
    <location>
        <begin position="145"/>
        <end position="168"/>
    </location>
</feature>
<dbReference type="AlphaFoldDB" id="A0A6H0S5R0"/>
<protein>
    <submittedName>
        <fullName evidence="2">GAP family protein</fullName>
    </submittedName>
</protein>
<dbReference type="EMBL" id="CP038799">
    <property type="protein sequence ID" value="QIV81779.1"/>
    <property type="molecule type" value="Genomic_DNA"/>
</dbReference>
<dbReference type="Proteomes" id="UP000501849">
    <property type="component" value="Chromosome"/>
</dbReference>
<gene>
    <name evidence="2" type="ORF">EXE63_13470</name>
</gene>
<dbReference type="InterPro" id="IPR021315">
    <property type="entry name" value="Gap/Sap"/>
</dbReference>
<keyword evidence="3" id="KW-1185">Reference proteome</keyword>
<dbReference type="KEGG" id="mfre:EXE63_13470"/>
<evidence type="ECO:0000313" key="3">
    <source>
        <dbReference type="Proteomes" id="UP000501849"/>
    </source>
</evidence>
<feature type="transmembrane region" description="Helical" evidence="1">
    <location>
        <begin position="69"/>
        <end position="88"/>
    </location>
</feature>
<organism evidence="2 3">
    <name type="scientific">Mycolicibacterium frederiksbergense</name>
    <dbReference type="NCBI Taxonomy" id="117567"/>
    <lineage>
        <taxon>Bacteria</taxon>
        <taxon>Bacillati</taxon>
        <taxon>Actinomycetota</taxon>
        <taxon>Actinomycetes</taxon>
        <taxon>Mycobacteriales</taxon>
        <taxon>Mycobacteriaceae</taxon>
        <taxon>Mycolicibacterium</taxon>
    </lineage>
</organism>
<feature type="transmembrane region" description="Helical" evidence="1">
    <location>
        <begin position="189"/>
        <end position="209"/>
    </location>
</feature>
<keyword evidence="1" id="KW-1133">Transmembrane helix</keyword>
<evidence type="ECO:0000256" key="1">
    <source>
        <dbReference type="SAM" id="Phobius"/>
    </source>
</evidence>